<proteinExistence type="predicted"/>
<dbReference type="AlphaFoldDB" id="A0A1J4VCF6"/>
<name>A0A1J4VCF6_9BACT</name>
<dbReference type="Proteomes" id="UP000183206">
    <property type="component" value="Unassembled WGS sequence"/>
</dbReference>
<dbReference type="EMBL" id="MNVO01000046">
    <property type="protein sequence ID" value="OIO32222.1"/>
    <property type="molecule type" value="Genomic_DNA"/>
</dbReference>
<feature type="compositionally biased region" description="Basic and acidic residues" evidence="1">
    <location>
        <begin position="1"/>
        <end position="12"/>
    </location>
</feature>
<reference evidence="2 3" key="1">
    <citation type="journal article" date="2016" name="Environ. Microbiol.">
        <title>Genomic resolution of a cold subsurface aquifer community provides metabolic insights for novel microbes adapted to high CO concentrations.</title>
        <authorList>
            <person name="Probst A.J."/>
            <person name="Castelle C.J."/>
            <person name="Singh A."/>
            <person name="Brown C.T."/>
            <person name="Anantharaman K."/>
            <person name="Sharon I."/>
            <person name="Hug L.A."/>
            <person name="Burstein D."/>
            <person name="Emerson J.B."/>
            <person name="Thomas B.C."/>
            <person name="Banfield J.F."/>
        </authorList>
    </citation>
    <scope>NUCLEOTIDE SEQUENCE [LARGE SCALE GENOMIC DNA]</scope>
    <source>
        <strain evidence="2">CG1_02_47_685</strain>
    </source>
</reference>
<comment type="caution">
    <text evidence="2">The sequence shown here is derived from an EMBL/GenBank/DDBJ whole genome shotgun (WGS) entry which is preliminary data.</text>
</comment>
<evidence type="ECO:0000256" key="1">
    <source>
        <dbReference type="SAM" id="MobiDB-lite"/>
    </source>
</evidence>
<protein>
    <submittedName>
        <fullName evidence="2">Uncharacterized protein</fullName>
    </submittedName>
</protein>
<accession>A0A1J4VCF6</accession>
<sequence>MHSGAMRKEAGMRHHARASYRQKSDSIIVQTAERRTTRERINNRLTILRLRERMEKEEPAAELTGFVLHDIRKFFKDHHLPLLERDWKVSEVIELLSCEEKGAIPSEYKAMVDKIIEDGEFVVRFTW</sequence>
<gene>
    <name evidence="2" type="ORF">AUJ44_03030</name>
</gene>
<feature type="region of interest" description="Disordered" evidence="1">
    <location>
        <begin position="1"/>
        <end position="24"/>
    </location>
</feature>
<evidence type="ECO:0000313" key="2">
    <source>
        <dbReference type="EMBL" id="OIO32222.1"/>
    </source>
</evidence>
<organism evidence="2 3">
    <name type="scientific">Candidatus Nomurabacteria bacterium CG1_02_47_685</name>
    <dbReference type="NCBI Taxonomy" id="1805282"/>
    <lineage>
        <taxon>Bacteria</taxon>
        <taxon>Candidatus Nomuraibacteriota</taxon>
    </lineage>
</organism>
<evidence type="ECO:0000313" key="3">
    <source>
        <dbReference type="Proteomes" id="UP000183206"/>
    </source>
</evidence>